<dbReference type="Proteomes" id="UP001530293">
    <property type="component" value="Unassembled WGS sequence"/>
</dbReference>
<dbReference type="InterPro" id="IPR005645">
    <property type="entry name" value="FSH-like_dom"/>
</dbReference>
<dbReference type="EMBL" id="JALLBG020000043">
    <property type="protein sequence ID" value="KAL3770368.1"/>
    <property type="molecule type" value="Genomic_DNA"/>
</dbReference>
<dbReference type="SUPFAM" id="SSF53474">
    <property type="entry name" value="alpha/beta-Hydrolases"/>
    <property type="match status" value="1"/>
</dbReference>
<reference evidence="3 4" key="1">
    <citation type="submission" date="2024-10" db="EMBL/GenBank/DDBJ databases">
        <title>Updated reference genomes for cyclostephanoid diatoms.</title>
        <authorList>
            <person name="Roberts W.R."/>
            <person name="Alverson A.J."/>
        </authorList>
    </citation>
    <scope>NUCLEOTIDE SEQUENCE [LARGE SCALE GENOMIC DNA]</scope>
    <source>
        <strain evidence="3 4">AJA232-27</strain>
    </source>
</reference>
<comment type="caution">
    <text evidence="3">The sequence shown here is derived from an EMBL/GenBank/DDBJ whole genome shotgun (WGS) entry which is preliminary data.</text>
</comment>
<proteinExistence type="predicted"/>
<evidence type="ECO:0000313" key="3">
    <source>
        <dbReference type="EMBL" id="KAL3770368.1"/>
    </source>
</evidence>
<dbReference type="InterPro" id="IPR029058">
    <property type="entry name" value="AB_hydrolase_fold"/>
</dbReference>
<evidence type="ECO:0000313" key="4">
    <source>
        <dbReference type="Proteomes" id="UP001530293"/>
    </source>
</evidence>
<dbReference type="InterPro" id="IPR050593">
    <property type="entry name" value="LovG"/>
</dbReference>
<feature type="domain" description="Serine hydrolase" evidence="2">
    <location>
        <begin position="19"/>
        <end position="274"/>
    </location>
</feature>
<evidence type="ECO:0000259" key="2">
    <source>
        <dbReference type="Pfam" id="PF03959"/>
    </source>
</evidence>
<dbReference type="Gene3D" id="3.40.50.1820">
    <property type="entry name" value="alpha/beta hydrolase"/>
    <property type="match status" value="1"/>
</dbReference>
<dbReference type="GO" id="GO:0016787">
    <property type="term" value="F:hydrolase activity"/>
    <property type="evidence" value="ECO:0007669"/>
    <property type="project" value="UniProtKB-KW"/>
</dbReference>
<sequence length="304" mass="33600">MTILASHNSPSTRKDNNVCVRILCLHGKGGNGPKFVNSSLKPLRALVDERVAAMTNSPNPNDKIILDHQLSFHWEELTAPYEILSGEDAGGYMWWTMPDGVRSYNAQEFVILDGAVANLVLLLIVIQIQNYVQHLNYQKYEGFDKSEALVMERLFSTESTTSNIDIILGHSQGAILAAALLSIHERLRNTENGPMGYILNGVAWPNPFCRSLLSLAQETSSAIDQLPRIIFIMGKTDTINPIESAMQVHDSYKAARFDASIVYHEGGHSVPLGRDENSIGALNEVVDWIISIAQEKAARLKADT</sequence>
<organism evidence="3 4">
    <name type="scientific">Discostella pseudostelligera</name>
    <dbReference type="NCBI Taxonomy" id="259834"/>
    <lineage>
        <taxon>Eukaryota</taxon>
        <taxon>Sar</taxon>
        <taxon>Stramenopiles</taxon>
        <taxon>Ochrophyta</taxon>
        <taxon>Bacillariophyta</taxon>
        <taxon>Coscinodiscophyceae</taxon>
        <taxon>Thalassiosirophycidae</taxon>
        <taxon>Stephanodiscales</taxon>
        <taxon>Stephanodiscaceae</taxon>
        <taxon>Discostella</taxon>
    </lineage>
</organism>
<gene>
    <name evidence="3" type="ORF">ACHAWU_003588</name>
</gene>
<dbReference type="PANTHER" id="PTHR48070:SF6">
    <property type="entry name" value="ESTERASE OVCA2"/>
    <property type="match status" value="1"/>
</dbReference>
<accession>A0ABD3N2S9</accession>
<keyword evidence="4" id="KW-1185">Reference proteome</keyword>
<dbReference type="AlphaFoldDB" id="A0ABD3N2S9"/>
<keyword evidence="1" id="KW-0378">Hydrolase</keyword>
<name>A0ABD3N2S9_9STRA</name>
<dbReference type="PANTHER" id="PTHR48070">
    <property type="entry name" value="ESTERASE OVCA2"/>
    <property type="match status" value="1"/>
</dbReference>
<evidence type="ECO:0000256" key="1">
    <source>
        <dbReference type="ARBA" id="ARBA00022801"/>
    </source>
</evidence>
<protein>
    <recommendedName>
        <fullName evidence="2">Serine hydrolase domain-containing protein</fullName>
    </recommendedName>
</protein>
<dbReference type="Pfam" id="PF03959">
    <property type="entry name" value="FSH1"/>
    <property type="match status" value="1"/>
</dbReference>